<keyword evidence="3" id="KW-1185">Reference proteome</keyword>
<evidence type="ECO:0000259" key="1">
    <source>
        <dbReference type="PROSITE" id="PS50181"/>
    </source>
</evidence>
<protein>
    <recommendedName>
        <fullName evidence="1">F-box domain-containing protein</fullName>
    </recommendedName>
</protein>
<dbReference type="InterPro" id="IPR036404">
    <property type="entry name" value="Jacalin-like_lectin_dom_sf"/>
</dbReference>
<dbReference type="Proteomes" id="UP000076632">
    <property type="component" value="Unassembled WGS sequence"/>
</dbReference>
<organism evidence="2 3">
    <name type="scientific">Xylona heveae (strain CBS 132557 / TC161)</name>
    <dbReference type="NCBI Taxonomy" id="1328760"/>
    <lineage>
        <taxon>Eukaryota</taxon>
        <taxon>Fungi</taxon>
        <taxon>Dikarya</taxon>
        <taxon>Ascomycota</taxon>
        <taxon>Pezizomycotina</taxon>
        <taxon>Xylonomycetes</taxon>
        <taxon>Xylonales</taxon>
        <taxon>Xylonaceae</taxon>
        <taxon>Xylona</taxon>
    </lineage>
</organism>
<accession>A0A164ZKQ5</accession>
<dbReference type="OrthoDB" id="5273847at2759"/>
<dbReference type="InParanoid" id="A0A164ZKQ5"/>
<dbReference type="InterPro" id="IPR001810">
    <property type="entry name" value="F-box_dom"/>
</dbReference>
<dbReference type="AlphaFoldDB" id="A0A164ZKQ5"/>
<dbReference type="RefSeq" id="XP_018184770.1">
    <property type="nucleotide sequence ID" value="XM_018336413.1"/>
</dbReference>
<evidence type="ECO:0000313" key="2">
    <source>
        <dbReference type="EMBL" id="KZF19215.1"/>
    </source>
</evidence>
<dbReference type="PROSITE" id="PS50181">
    <property type="entry name" value="FBOX"/>
    <property type="match status" value="1"/>
</dbReference>
<dbReference type="EMBL" id="KV407467">
    <property type="protein sequence ID" value="KZF19215.1"/>
    <property type="molecule type" value="Genomic_DNA"/>
</dbReference>
<reference evidence="2 3" key="1">
    <citation type="journal article" date="2016" name="Fungal Biol.">
        <title>The genome of Xylona heveae provides a window into fungal endophytism.</title>
        <authorList>
            <person name="Gazis R."/>
            <person name="Kuo A."/>
            <person name="Riley R."/>
            <person name="LaButti K."/>
            <person name="Lipzen A."/>
            <person name="Lin J."/>
            <person name="Amirebrahimi M."/>
            <person name="Hesse C.N."/>
            <person name="Spatafora J.W."/>
            <person name="Henrissat B."/>
            <person name="Hainaut M."/>
            <person name="Grigoriev I.V."/>
            <person name="Hibbett D.S."/>
        </authorList>
    </citation>
    <scope>NUCLEOTIDE SEQUENCE [LARGE SCALE GENOMIC DNA]</scope>
    <source>
        <strain evidence="2 3">TC161</strain>
    </source>
</reference>
<name>A0A164ZKQ5_XYLHT</name>
<proteinExistence type="predicted"/>
<gene>
    <name evidence="2" type="ORF">L228DRAFT_286071</name>
</gene>
<dbReference type="STRING" id="1328760.A0A164ZKQ5"/>
<dbReference type="Gene3D" id="2.100.10.30">
    <property type="entry name" value="Jacalin-like lectin domain"/>
    <property type="match status" value="2"/>
</dbReference>
<dbReference type="SUPFAM" id="SSF51101">
    <property type="entry name" value="Mannose-binding lectins"/>
    <property type="match status" value="1"/>
</dbReference>
<feature type="domain" description="F-box" evidence="1">
    <location>
        <begin position="162"/>
        <end position="208"/>
    </location>
</feature>
<evidence type="ECO:0000313" key="3">
    <source>
        <dbReference type="Proteomes" id="UP000076632"/>
    </source>
</evidence>
<sequence>MSLRCHMCGMNLGDTEIDWMNNLYIKTLKISRRKLHYFHGLSKTYRAGHDDDDGSVNFGVHSACLQILSKALQAIGLMGIPTTLCMLLQDIHFHVMFQTDRAATYIDRDSRSVSCHSIPCDEDEDSVFAHPLPVFWEDLEDCHLPERDEEKAVIAILQRSKTDQLLKLPCEVMSLVLQYLPPADLHCLRAISLAARLATLSNHFWRNRYEADIPYADLISGRGASTFEVKYKILTRNLNHGTGRAAFSLQNLHRIYYHAHRLCSVISSRVPLGPKRGFIPVSLLAAPIHISFLRVGRSAFIAGLWSSLDESFGYGYRYYGEPTKSFNHYKSRCSPCSGQVVLYGAESGIVGLGFKQSSSDEVYIGLQNSGTDCIYHGVGSYQERDGLYLEFDSLKLRGVKFGPENELVSPLLWTPHLLPSSCLAIDVSSRIQLHESEPRHLCYFGNPKDNLLEKLVQINAFFTRQDEAITGLEFEYYQKPSIKWGPCVGSRLCRVIDGPGGERIVSVEVSATDRGIESIILYTNSQRRLVLNSTSTPNSSLVTDKSTNVIVITGFFGLFRNTSVSSTGSPSLKTIGILSESSDLPAVISKQDRTGDGTVPLHALRKVSQPVWKTCVASASAEEVSKITVRIDTHGRVAGMKFTYNNCALDSIFGDYQTGNNDEEIHEACLSFGEDLLGIRCSYHRKSKNYDRKTLRGLEFSTSRRVLTFGETSNGLCSVEHHVLESNTGKWIYWVYNALYDHLLSSF</sequence>
<dbReference type="GeneID" id="28901550"/>
<dbReference type="InterPro" id="IPR036047">
    <property type="entry name" value="F-box-like_dom_sf"/>
</dbReference>
<dbReference type="SUPFAM" id="SSF81383">
    <property type="entry name" value="F-box domain"/>
    <property type="match status" value="1"/>
</dbReference>